<evidence type="ECO:0000313" key="11">
    <source>
        <dbReference type="EMBL" id="NIH53716.1"/>
    </source>
</evidence>
<feature type="transmembrane region" description="Helical" evidence="10">
    <location>
        <begin position="6"/>
        <end position="27"/>
    </location>
</feature>
<evidence type="ECO:0000256" key="5">
    <source>
        <dbReference type="ARBA" id="ARBA00023136"/>
    </source>
</evidence>
<dbReference type="RefSeq" id="WP_167149554.1">
    <property type="nucleotide sequence ID" value="NZ_JAAMOX010000001.1"/>
</dbReference>
<feature type="transmembrane region" description="Helical" evidence="10">
    <location>
        <begin position="77"/>
        <end position="99"/>
    </location>
</feature>
<dbReference type="Proteomes" id="UP000541033">
    <property type="component" value="Unassembled WGS sequence"/>
</dbReference>
<gene>
    <name evidence="10" type="primary">fluC</name>
    <name evidence="10" type="synonym">crcB</name>
    <name evidence="11" type="ORF">FHX76_001584</name>
</gene>
<evidence type="ECO:0000256" key="8">
    <source>
        <dbReference type="ARBA" id="ARBA00035585"/>
    </source>
</evidence>
<evidence type="ECO:0000256" key="1">
    <source>
        <dbReference type="ARBA" id="ARBA00004651"/>
    </source>
</evidence>
<organism evidence="11 12">
    <name type="scientific">Lysinibacter cavernae</name>
    <dbReference type="NCBI Taxonomy" id="1640652"/>
    <lineage>
        <taxon>Bacteria</taxon>
        <taxon>Bacillati</taxon>
        <taxon>Actinomycetota</taxon>
        <taxon>Actinomycetes</taxon>
        <taxon>Micrococcales</taxon>
        <taxon>Microbacteriaceae</taxon>
        <taxon>Lysinibacter</taxon>
    </lineage>
</organism>
<dbReference type="InterPro" id="IPR003691">
    <property type="entry name" value="FluC"/>
</dbReference>
<keyword evidence="3 10" id="KW-0812">Transmembrane</keyword>
<proteinExistence type="inferred from homology"/>
<sequence>MTPVVMIGIVLLGGVAAVARFALATWLPATSRSYARRSSRKRGELPISWGIVVANVIGSAVAGLALGLYFGQSISQGTFFLLSIGVAGGLSTFSTLIGDSHGMLREKNSRAALGNVLVNVVAGLGAAALAFWVSFAF</sequence>
<keyword evidence="12" id="KW-1185">Reference proteome</keyword>
<accession>A0A7X5R175</accession>
<dbReference type="Pfam" id="PF02537">
    <property type="entry name" value="CRCB"/>
    <property type="match status" value="1"/>
</dbReference>
<feature type="transmembrane region" description="Helical" evidence="10">
    <location>
        <begin position="47"/>
        <end position="71"/>
    </location>
</feature>
<dbReference type="AlphaFoldDB" id="A0A7X5R175"/>
<feature type="binding site" evidence="10">
    <location>
        <position position="88"/>
    </location>
    <ligand>
        <name>Na(+)</name>
        <dbReference type="ChEBI" id="CHEBI:29101"/>
        <note>structural</note>
    </ligand>
</feature>
<comment type="catalytic activity">
    <reaction evidence="8">
        <text>fluoride(in) = fluoride(out)</text>
        <dbReference type="Rhea" id="RHEA:76159"/>
        <dbReference type="ChEBI" id="CHEBI:17051"/>
    </reaction>
    <physiologicalReaction direction="left-to-right" evidence="8">
        <dbReference type="Rhea" id="RHEA:76160"/>
    </physiologicalReaction>
</comment>
<evidence type="ECO:0000313" key="12">
    <source>
        <dbReference type="Proteomes" id="UP000541033"/>
    </source>
</evidence>
<keyword evidence="6 10" id="KW-0407">Ion channel</keyword>
<feature type="transmembrane region" description="Helical" evidence="10">
    <location>
        <begin position="111"/>
        <end position="135"/>
    </location>
</feature>
<dbReference type="PANTHER" id="PTHR28259:SF1">
    <property type="entry name" value="FLUORIDE EXPORT PROTEIN 1-RELATED"/>
    <property type="match status" value="1"/>
</dbReference>
<dbReference type="EMBL" id="JAAMOX010000001">
    <property type="protein sequence ID" value="NIH53716.1"/>
    <property type="molecule type" value="Genomic_DNA"/>
</dbReference>
<evidence type="ECO:0000256" key="10">
    <source>
        <dbReference type="HAMAP-Rule" id="MF_00454"/>
    </source>
</evidence>
<comment type="activity regulation">
    <text evidence="10">Na(+) is not transported, but it plays an essential structural role and its presence is essential for fluoride channel function.</text>
</comment>
<keyword evidence="5 10" id="KW-0472">Membrane</keyword>
<keyword evidence="10" id="KW-0915">Sodium</keyword>
<keyword evidence="2 10" id="KW-1003">Cell membrane</keyword>
<name>A0A7X5R175_9MICO</name>
<comment type="subcellular location">
    <subcellularLocation>
        <location evidence="1 10">Cell membrane</location>
        <topology evidence="1 10">Multi-pass membrane protein</topology>
    </subcellularLocation>
</comment>
<evidence type="ECO:0000256" key="7">
    <source>
        <dbReference type="ARBA" id="ARBA00035120"/>
    </source>
</evidence>
<keyword evidence="4 10" id="KW-1133">Transmembrane helix</keyword>
<evidence type="ECO:0000256" key="3">
    <source>
        <dbReference type="ARBA" id="ARBA00022692"/>
    </source>
</evidence>
<dbReference type="GO" id="GO:0005886">
    <property type="term" value="C:plasma membrane"/>
    <property type="evidence" value="ECO:0007669"/>
    <property type="project" value="UniProtKB-SubCell"/>
</dbReference>
<feature type="binding site" evidence="10">
    <location>
        <position position="91"/>
    </location>
    <ligand>
        <name>Na(+)</name>
        <dbReference type="ChEBI" id="CHEBI:29101"/>
        <note>structural</note>
    </ligand>
</feature>
<evidence type="ECO:0000256" key="6">
    <source>
        <dbReference type="ARBA" id="ARBA00023303"/>
    </source>
</evidence>
<protein>
    <recommendedName>
        <fullName evidence="10">Fluoride-specific ion channel FluC</fullName>
    </recommendedName>
</protein>
<dbReference type="PANTHER" id="PTHR28259">
    <property type="entry name" value="FLUORIDE EXPORT PROTEIN 1-RELATED"/>
    <property type="match status" value="1"/>
</dbReference>
<evidence type="ECO:0000256" key="2">
    <source>
        <dbReference type="ARBA" id="ARBA00022475"/>
    </source>
</evidence>
<evidence type="ECO:0000256" key="9">
    <source>
        <dbReference type="ARBA" id="ARBA00049940"/>
    </source>
</evidence>
<comment type="similarity">
    <text evidence="7 10">Belongs to the fluoride channel Fluc/FEX (TC 1.A.43) family.</text>
</comment>
<dbReference type="GO" id="GO:0062054">
    <property type="term" value="F:fluoride channel activity"/>
    <property type="evidence" value="ECO:0007669"/>
    <property type="project" value="UniProtKB-UniRule"/>
</dbReference>
<dbReference type="GO" id="GO:0140114">
    <property type="term" value="P:cellular detoxification of fluoride"/>
    <property type="evidence" value="ECO:0007669"/>
    <property type="project" value="UniProtKB-UniRule"/>
</dbReference>
<reference evidence="11 12" key="1">
    <citation type="submission" date="2020-02" db="EMBL/GenBank/DDBJ databases">
        <title>Sequencing the genomes of 1000 actinobacteria strains.</title>
        <authorList>
            <person name="Klenk H.-P."/>
        </authorList>
    </citation>
    <scope>NUCLEOTIDE SEQUENCE [LARGE SCALE GENOMIC DNA]</scope>
    <source>
        <strain evidence="11 12">DSM 27960</strain>
    </source>
</reference>
<dbReference type="GO" id="GO:0046872">
    <property type="term" value="F:metal ion binding"/>
    <property type="evidence" value="ECO:0007669"/>
    <property type="project" value="UniProtKB-KW"/>
</dbReference>
<dbReference type="HAMAP" id="MF_00454">
    <property type="entry name" value="FluC"/>
    <property type="match status" value="1"/>
</dbReference>
<keyword evidence="10" id="KW-0813">Transport</keyword>
<keyword evidence="10" id="KW-0479">Metal-binding</keyword>
<keyword evidence="10" id="KW-0406">Ion transport</keyword>
<evidence type="ECO:0000256" key="4">
    <source>
        <dbReference type="ARBA" id="ARBA00022989"/>
    </source>
</evidence>
<comment type="caution">
    <text evidence="11">The sequence shown here is derived from an EMBL/GenBank/DDBJ whole genome shotgun (WGS) entry which is preliminary data.</text>
</comment>
<comment type="function">
    <text evidence="9 10">Fluoride-specific ion channel. Important for reducing fluoride concentration in the cell, thus reducing its toxicity.</text>
</comment>